<keyword evidence="7" id="KW-0963">Cytoplasm</keyword>
<dbReference type="InterPro" id="IPR013221">
    <property type="entry name" value="Mur_ligase_cen"/>
</dbReference>
<dbReference type="NCBIfam" id="NF001126">
    <property type="entry name" value="PRK00139.1-4"/>
    <property type="match status" value="1"/>
</dbReference>
<dbReference type="HAMAP" id="MF_00208">
    <property type="entry name" value="MurE"/>
    <property type="match status" value="1"/>
</dbReference>
<evidence type="ECO:0000256" key="4">
    <source>
        <dbReference type="ARBA" id="ARBA00022984"/>
    </source>
</evidence>
<evidence type="ECO:0000256" key="5">
    <source>
        <dbReference type="ARBA" id="ARBA00023306"/>
    </source>
</evidence>
<keyword evidence="6 7" id="KW-0961">Cell wall biogenesis/degradation</keyword>
<evidence type="ECO:0000259" key="11">
    <source>
        <dbReference type="Pfam" id="PF08245"/>
    </source>
</evidence>
<evidence type="ECO:0000256" key="2">
    <source>
        <dbReference type="ARBA" id="ARBA00022618"/>
    </source>
</evidence>
<dbReference type="Pfam" id="PF08245">
    <property type="entry name" value="Mur_ligase_M"/>
    <property type="match status" value="1"/>
</dbReference>
<gene>
    <name evidence="7" type="primary">murE</name>
    <name evidence="12" type="ORF">Q8X39_03720</name>
</gene>
<feature type="binding site" evidence="7">
    <location>
        <begin position="121"/>
        <end position="127"/>
    </location>
    <ligand>
        <name>ATP</name>
        <dbReference type="ChEBI" id="CHEBI:30616"/>
    </ligand>
</feature>
<comment type="function">
    <text evidence="7">Catalyzes the addition of an amino acid to the nucleotide precursor UDP-N-acetylmuramoyl-L-alanyl-D-glutamate (UMAG) in the biosynthesis of bacterial cell-wall peptidoglycan.</text>
</comment>
<feature type="domain" description="Mur ligase C-terminal" evidence="10">
    <location>
        <begin position="363"/>
        <end position="495"/>
    </location>
</feature>
<dbReference type="InterPro" id="IPR004101">
    <property type="entry name" value="Mur_ligase_C"/>
</dbReference>
<comment type="cofactor">
    <cofactor evidence="7">
        <name>Mg(2+)</name>
        <dbReference type="ChEBI" id="CHEBI:18420"/>
    </cofactor>
</comment>
<comment type="caution">
    <text evidence="12">The sequence shown here is derived from an EMBL/GenBank/DDBJ whole genome shotgun (WGS) entry which is preliminary data.</text>
</comment>
<evidence type="ECO:0000259" key="10">
    <source>
        <dbReference type="Pfam" id="PF02875"/>
    </source>
</evidence>
<evidence type="ECO:0000259" key="9">
    <source>
        <dbReference type="Pfam" id="PF01225"/>
    </source>
</evidence>
<evidence type="ECO:0000256" key="7">
    <source>
        <dbReference type="HAMAP-Rule" id="MF_00208"/>
    </source>
</evidence>
<dbReference type="EMBL" id="JAUZEE010000002">
    <property type="protein sequence ID" value="MDP4299730.1"/>
    <property type="molecule type" value="Genomic_DNA"/>
</dbReference>
<keyword evidence="2 7" id="KW-0132">Cell division</keyword>
<keyword evidence="7" id="KW-0067">ATP-binding</keyword>
<dbReference type="InterPro" id="IPR000713">
    <property type="entry name" value="Mur_ligase_N"/>
</dbReference>
<dbReference type="InterPro" id="IPR005761">
    <property type="entry name" value="UDP-N-AcMur-Glu-dNH2Pim_ligase"/>
</dbReference>
<evidence type="ECO:0000256" key="6">
    <source>
        <dbReference type="ARBA" id="ARBA00023316"/>
    </source>
</evidence>
<keyword evidence="4 7" id="KW-0573">Peptidoglycan synthesis</keyword>
<evidence type="ECO:0000256" key="1">
    <source>
        <dbReference type="ARBA" id="ARBA00005898"/>
    </source>
</evidence>
<dbReference type="Pfam" id="PF02875">
    <property type="entry name" value="Mur_ligase_C"/>
    <property type="match status" value="1"/>
</dbReference>
<feature type="modified residue" description="N6-carboxylysine" evidence="7">
    <location>
        <position position="237"/>
    </location>
</feature>
<dbReference type="InterPro" id="IPR036615">
    <property type="entry name" value="Mur_ligase_C_dom_sf"/>
</dbReference>
<proteinExistence type="inferred from homology"/>
<dbReference type="PANTHER" id="PTHR23135">
    <property type="entry name" value="MUR LIGASE FAMILY MEMBER"/>
    <property type="match status" value="1"/>
</dbReference>
<dbReference type="Gene3D" id="3.40.1390.10">
    <property type="entry name" value="MurE/MurF, N-terminal domain"/>
    <property type="match status" value="1"/>
</dbReference>
<feature type="binding site" evidence="7">
    <location>
        <position position="38"/>
    </location>
    <ligand>
        <name>UDP-N-acetyl-alpha-D-muramoyl-L-alanyl-D-glutamate</name>
        <dbReference type="ChEBI" id="CHEBI:83900"/>
    </ligand>
</feature>
<keyword evidence="3 7" id="KW-0133">Cell shape</keyword>
<dbReference type="InterPro" id="IPR036565">
    <property type="entry name" value="Mur-like_cat_sf"/>
</dbReference>
<protein>
    <recommendedName>
        <fullName evidence="7">UDP-N-acetylmuramyl-tripeptide synthetase</fullName>
        <ecNumber evidence="7">6.3.2.-</ecNumber>
    </recommendedName>
    <alternativeName>
        <fullName evidence="7">UDP-MurNAc-tripeptide synthetase</fullName>
    </alternativeName>
</protein>
<feature type="domain" description="Mur ligase N-terminal catalytic" evidence="9">
    <location>
        <begin position="34"/>
        <end position="78"/>
    </location>
</feature>
<dbReference type="SUPFAM" id="SSF63418">
    <property type="entry name" value="MurE/MurF N-terminal domain"/>
    <property type="match status" value="1"/>
</dbReference>
<accession>A0ABT9FZY5</accession>
<dbReference type="EC" id="6.3.2.-" evidence="7"/>
<comment type="similarity">
    <text evidence="1 7">Belongs to the MurCDEF family. MurE subfamily.</text>
</comment>
<dbReference type="GO" id="GO:0008765">
    <property type="term" value="F:UDP-N-acetylmuramoylalanyl-D-glutamate-2,6-diaminopimelate ligase activity"/>
    <property type="evidence" value="ECO:0007669"/>
    <property type="project" value="UniProtKB-EC"/>
</dbReference>
<comment type="subcellular location">
    <subcellularLocation>
        <location evidence="7 8">Cytoplasm</location>
    </subcellularLocation>
</comment>
<keyword evidence="13" id="KW-1185">Reference proteome</keyword>
<evidence type="ECO:0000313" key="13">
    <source>
        <dbReference type="Proteomes" id="UP001235760"/>
    </source>
</evidence>
<dbReference type="InterPro" id="IPR035911">
    <property type="entry name" value="MurE/MurF_N"/>
</dbReference>
<evidence type="ECO:0000256" key="3">
    <source>
        <dbReference type="ARBA" id="ARBA00022960"/>
    </source>
</evidence>
<comment type="pathway">
    <text evidence="7 8">Cell wall biogenesis; peptidoglycan biosynthesis.</text>
</comment>
<comment type="PTM">
    <text evidence="7">Carboxylation is probably crucial for Mg(2+) binding and, consequently, for the gamma-phosphate positioning of ATP.</text>
</comment>
<dbReference type="Gene3D" id="3.40.1190.10">
    <property type="entry name" value="Mur-like, catalytic domain"/>
    <property type="match status" value="1"/>
</dbReference>
<sequence length="525" mass="55035">MAHAPDTSRELLTLAGVDAALAWLLARTGPTATLQTDSRRVAPGDVFIAWPGHATDGRAHVGAALAAGASACLVESAGVDAYDFRDARIATLPGLKAATGELAHRWHGEPSHRLDLIATTGTNGKTSTAWWTAQALGAAGRRCGVIGTLGVGEPPSAQRPDATVHATGLTTPDPVTLHRALRGFVDRGYAACAVEASSIGIVEHRLDAARIRVALYTNFTPDHLDFHGDMASYWAAKRRLFDWPGLQAAVLNRDDTAGAALAEELAARGDLDIWTYTLGTLPARLRATDLHHVDGGLAFTVHEASTVEPRQRQAVDTRAEVRTHLIGHFNASNVLAVIGGLRVLGLPLARCAELAAGFTSVPGRMQRVRVDATVALPQVVVDYAHTADALDKALGALRPVADAQGGRLWCVFGCGGNRDASKRPVMGDVATRLADVVVVTSDNSRLEDPQAIVDQVLAGCGAAPHVRAVLDRTEAVHAALAEAAPEDVVLIAGKGHEDTLDVGGVKRPYSDIDTAAAALRARADA</sequence>
<feature type="binding site" evidence="7">
    <location>
        <begin position="170"/>
        <end position="171"/>
    </location>
    <ligand>
        <name>UDP-N-acetyl-alpha-D-muramoyl-L-alanyl-D-glutamate</name>
        <dbReference type="ChEBI" id="CHEBI:83900"/>
    </ligand>
</feature>
<keyword evidence="7" id="KW-0547">Nucleotide-binding</keyword>
<dbReference type="SUPFAM" id="SSF53623">
    <property type="entry name" value="MurD-like peptide ligases, catalytic domain"/>
    <property type="match status" value="1"/>
</dbReference>
<feature type="domain" description="Mur ligase central" evidence="11">
    <location>
        <begin position="120"/>
        <end position="339"/>
    </location>
</feature>
<dbReference type="PANTHER" id="PTHR23135:SF4">
    <property type="entry name" value="UDP-N-ACETYLMURAMOYL-L-ALANYL-D-GLUTAMATE--2,6-DIAMINOPIMELATE LIGASE MURE HOMOLOG, CHLOROPLASTIC"/>
    <property type="match status" value="1"/>
</dbReference>
<keyword evidence="7 12" id="KW-0436">Ligase</keyword>
<evidence type="ECO:0000313" key="12">
    <source>
        <dbReference type="EMBL" id="MDP4299730.1"/>
    </source>
</evidence>
<keyword evidence="7" id="KW-0460">Magnesium</keyword>
<dbReference type="Gene3D" id="3.90.190.20">
    <property type="entry name" value="Mur ligase, C-terminal domain"/>
    <property type="match status" value="1"/>
</dbReference>
<name>A0ABT9FZY5_LEPDI</name>
<comment type="caution">
    <text evidence="7">Lacks conserved residue(s) required for the propagation of feature annotation.</text>
</comment>
<dbReference type="RefSeq" id="WP_305748301.1">
    <property type="nucleotide sequence ID" value="NZ_JAUZEE010000002.1"/>
</dbReference>
<dbReference type="Proteomes" id="UP001235760">
    <property type="component" value="Unassembled WGS sequence"/>
</dbReference>
<reference evidence="12 13" key="1">
    <citation type="submission" date="2023-08" db="EMBL/GenBank/DDBJ databases">
        <authorList>
            <person name="Roldan D.M."/>
            <person name="Menes R.J."/>
        </authorList>
    </citation>
    <scope>NUCLEOTIDE SEQUENCE [LARGE SCALE GENOMIC DNA]</scope>
    <source>
        <strain evidence="12 13">CCM 2812</strain>
    </source>
</reference>
<feature type="binding site" evidence="7">
    <location>
        <position position="197"/>
    </location>
    <ligand>
        <name>UDP-N-acetyl-alpha-D-muramoyl-L-alanyl-D-glutamate</name>
        <dbReference type="ChEBI" id="CHEBI:83900"/>
    </ligand>
</feature>
<evidence type="ECO:0000256" key="8">
    <source>
        <dbReference type="RuleBase" id="RU004135"/>
    </source>
</evidence>
<feature type="binding site" evidence="7">
    <location>
        <position position="205"/>
    </location>
    <ligand>
        <name>UDP-N-acetyl-alpha-D-muramoyl-L-alanyl-D-glutamate</name>
        <dbReference type="ChEBI" id="CHEBI:83900"/>
    </ligand>
</feature>
<keyword evidence="5 7" id="KW-0131">Cell cycle</keyword>
<dbReference type="Pfam" id="PF01225">
    <property type="entry name" value="Mur_ligase"/>
    <property type="match status" value="1"/>
</dbReference>
<dbReference type="NCBIfam" id="TIGR01085">
    <property type="entry name" value="murE"/>
    <property type="match status" value="1"/>
</dbReference>
<dbReference type="SUPFAM" id="SSF53244">
    <property type="entry name" value="MurD-like peptide ligases, peptide-binding domain"/>
    <property type="match status" value="1"/>
</dbReference>
<organism evidence="12 13">
    <name type="scientific">Leptothrix discophora</name>
    <dbReference type="NCBI Taxonomy" id="89"/>
    <lineage>
        <taxon>Bacteria</taxon>
        <taxon>Pseudomonadati</taxon>
        <taxon>Pseudomonadota</taxon>
        <taxon>Betaproteobacteria</taxon>
        <taxon>Burkholderiales</taxon>
        <taxon>Sphaerotilaceae</taxon>
        <taxon>Leptothrix</taxon>
    </lineage>
</organism>